<evidence type="ECO:0000313" key="2">
    <source>
        <dbReference type="Proteomes" id="UP000494040"/>
    </source>
</evidence>
<dbReference type="GeneID" id="106663704"/>
<dbReference type="RefSeq" id="XP_014244238.1">
    <property type="nucleotide sequence ID" value="XM_014388752.2"/>
</dbReference>
<sequence length="174" mass="20629">MAKINTVPGYETTYNHFYRAYCTTEKDLNVRYEKKIIQLSELDAEVCKPRQIPCECSEIAELERNAKCDLKKWTYLANAKTEYSEKIGSPWANFTLKSTLPKKLKRGMALEEMEKLVPADSPTYIYTLEENQNRKECDWWLDSLVFSEDLQCRISREYQKRQFLLSEKQLQRKS</sequence>
<dbReference type="KEGG" id="clec:106663704"/>
<dbReference type="Proteomes" id="UP000494040">
    <property type="component" value="Unassembled WGS sequence"/>
</dbReference>
<reference evidence="1" key="1">
    <citation type="submission" date="2022-01" db="UniProtKB">
        <authorList>
            <consortium name="EnsemblMetazoa"/>
        </authorList>
    </citation>
    <scope>IDENTIFICATION</scope>
</reference>
<organism evidence="1 2">
    <name type="scientific">Cimex lectularius</name>
    <name type="common">Bed bug</name>
    <name type="synonym">Acanthia lectularia</name>
    <dbReference type="NCBI Taxonomy" id="79782"/>
    <lineage>
        <taxon>Eukaryota</taxon>
        <taxon>Metazoa</taxon>
        <taxon>Ecdysozoa</taxon>
        <taxon>Arthropoda</taxon>
        <taxon>Hexapoda</taxon>
        <taxon>Insecta</taxon>
        <taxon>Pterygota</taxon>
        <taxon>Neoptera</taxon>
        <taxon>Paraneoptera</taxon>
        <taxon>Hemiptera</taxon>
        <taxon>Heteroptera</taxon>
        <taxon>Panheteroptera</taxon>
        <taxon>Cimicomorpha</taxon>
        <taxon>Cimicidae</taxon>
        <taxon>Cimex</taxon>
    </lineage>
</organism>
<protein>
    <submittedName>
        <fullName evidence="1">Uncharacterized protein</fullName>
    </submittedName>
</protein>
<accession>A0A8I6TCM4</accession>
<evidence type="ECO:0000313" key="1">
    <source>
        <dbReference type="EnsemblMetazoa" id="XP_014244238.1"/>
    </source>
</evidence>
<dbReference type="AlphaFoldDB" id="A0A8I6TCM4"/>
<keyword evidence="2" id="KW-1185">Reference proteome</keyword>
<name>A0A8I6TCM4_CIMLE</name>
<proteinExistence type="predicted"/>
<dbReference type="EnsemblMetazoa" id="XM_014388752.2">
    <property type="protein sequence ID" value="XP_014244238.1"/>
    <property type="gene ID" value="LOC106663704"/>
</dbReference>